<evidence type="ECO:0000256" key="2">
    <source>
        <dbReference type="ARBA" id="ARBA00004496"/>
    </source>
</evidence>
<feature type="active site" evidence="17">
    <location>
        <position position="283"/>
    </location>
</feature>
<dbReference type="GO" id="GO:0046872">
    <property type="term" value="F:metal ion binding"/>
    <property type="evidence" value="ECO:0007669"/>
    <property type="project" value="UniProtKB-KW"/>
</dbReference>
<comment type="subcellular location">
    <subcellularLocation>
        <location evidence="2 16">Cytoplasm</location>
    </subcellularLocation>
</comment>
<dbReference type="EMBL" id="DTIN01000015">
    <property type="protein sequence ID" value="HFX13570.1"/>
    <property type="molecule type" value="Genomic_DNA"/>
</dbReference>
<sequence>MKIGVLIGVKSTEKEIAMKTAQNIISALKIKGYEYCEIPIDENIVENIKREKIDVAIISAHGLYGEDGTIQGLLELLGIPYVGSGVLASALALNKVMAKKIFLYHKIPTPKWIEISKKDMETKDLEKILENIKKLKKPWIVKPSNQGSTIGLSIANDKDELIKALEYAFRFDQYILIEEFIRGKEITASIYDIDNTICLPLIEIIPKTGFYDYQTKYTPGLSEHIIPARLSEETYKKAQELGVLAHQALGCRHLSRVDMIVEEDTQNIYVLEVNTIPGMTETSLYPESAKAFGIEFPDLIDSFIKSALRSI</sequence>
<evidence type="ECO:0000256" key="19">
    <source>
        <dbReference type="PROSITE-ProRule" id="PRU00409"/>
    </source>
</evidence>
<dbReference type="HAMAP" id="MF_00047">
    <property type="entry name" value="Dala_Dala_lig"/>
    <property type="match status" value="1"/>
</dbReference>
<evidence type="ECO:0000256" key="18">
    <source>
        <dbReference type="PIRSR" id="PIRSR039102-3"/>
    </source>
</evidence>
<evidence type="ECO:0000256" key="10">
    <source>
        <dbReference type="ARBA" id="ARBA00022842"/>
    </source>
</evidence>
<keyword evidence="6 16" id="KW-0436">Ligase</keyword>
<dbReference type="InterPro" id="IPR005905">
    <property type="entry name" value="D_ala_D_ala"/>
</dbReference>
<evidence type="ECO:0000256" key="9">
    <source>
        <dbReference type="ARBA" id="ARBA00022840"/>
    </source>
</evidence>
<dbReference type="NCBIfam" id="NF002528">
    <property type="entry name" value="PRK01966.1-4"/>
    <property type="match status" value="1"/>
</dbReference>
<dbReference type="GO" id="GO:0005524">
    <property type="term" value="F:ATP binding"/>
    <property type="evidence" value="ECO:0007669"/>
    <property type="project" value="UniProtKB-UniRule"/>
</dbReference>
<dbReference type="PROSITE" id="PS00844">
    <property type="entry name" value="DALA_DALA_LIGASE_2"/>
    <property type="match status" value="1"/>
</dbReference>
<dbReference type="GO" id="GO:0008360">
    <property type="term" value="P:regulation of cell shape"/>
    <property type="evidence" value="ECO:0007669"/>
    <property type="project" value="UniProtKB-KW"/>
</dbReference>
<evidence type="ECO:0000256" key="17">
    <source>
        <dbReference type="PIRSR" id="PIRSR039102-1"/>
    </source>
</evidence>
<dbReference type="SUPFAM" id="SSF56059">
    <property type="entry name" value="Glutathione synthetase ATP-binding domain-like"/>
    <property type="match status" value="1"/>
</dbReference>
<dbReference type="InterPro" id="IPR011127">
    <property type="entry name" value="Dala_Dala_lig_N"/>
</dbReference>
<keyword evidence="14 16" id="KW-0961">Cell wall biogenesis/degradation</keyword>
<keyword evidence="12 16" id="KW-0573">Peptidoglycan synthesis</keyword>
<dbReference type="Pfam" id="PF01820">
    <property type="entry name" value="Dala_Dala_lig_N"/>
    <property type="match status" value="1"/>
</dbReference>
<evidence type="ECO:0000256" key="11">
    <source>
        <dbReference type="ARBA" id="ARBA00022960"/>
    </source>
</evidence>
<dbReference type="Gene3D" id="3.30.470.20">
    <property type="entry name" value="ATP-grasp fold, B domain"/>
    <property type="match status" value="1"/>
</dbReference>
<feature type="domain" description="ATP-grasp" evidence="20">
    <location>
        <begin position="99"/>
        <end position="305"/>
    </location>
</feature>
<evidence type="ECO:0000256" key="8">
    <source>
        <dbReference type="ARBA" id="ARBA00022741"/>
    </source>
</evidence>
<dbReference type="InterPro" id="IPR013815">
    <property type="entry name" value="ATP_grasp_subdomain_1"/>
</dbReference>
<gene>
    <name evidence="16" type="primary">ddl</name>
    <name evidence="21" type="ORF">ENW00_05355</name>
</gene>
<evidence type="ECO:0000256" key="16">
    <source>
        <dbReference type="HAMAP-Rule" id="MF_00047"/>
    </source>
</evidence>
<keyword evidence="13 18" id="KW-0464">Manganese</keyword>
<comment type="cofactor">
    <cofactor evidence="18">
        <name>Mg(2+)</name>
        <dbReference type="ChEBI" id="CHEBI:18420"/>
    </cofactor>
    <cofactor evidence="18">
        <name>Mn(2+)</name>
        <dbReference type="ChEBI" id="CHEBI:29035"/>
    </cofactor>
    <text evidence="18">Binds 2 magnesium or manganese ions per subunit.</text>
</comment>
<dbReference type="PROSITE" id="PS50975">
    <property type="entry name" value="ATP_GRASP"/>
    <property type="match status" value="1"/>
</dbReference>
<dbReference type="GO" id="GO:0005737">
    <property type="term" value="C:cytoplasm"/>
    <property type="evidence" value="ECO:0007669"/>
    <property type="project" value="UniProtKB-SubCell"/>
</dbReference>
<keyword evidence="7 18" id="KW-0479">Metal-binding</keyword>
<feature type="binding site" evidence="18">
    <location>
        <position position="272"/>
    </location>
    <ligand>
        <name>Mg(2+)</name>
        <dbReference type="ChEBI" id="CHEBI:18420"/>
        <label>1</label>
    </ligand>
</feature>
<evidence type="ECO:0000256" key="15">
    <source>
        <dbReference type="ARBA" id="ARBA00047614"/>
    </source>
</evidence>
<comment type="catalytic activity">
    <reaction evidence="15 16">
        <text>2 D-alanine + ATP = D-alanyl-D-alanine + ADP + phosphate + H(+)</text>
        <dbReference type="Rhea" id="RHEA:11224"/>
        <dbReference type="ChEBI" id="CHEBI:15378"/>
        <dbReference type="ChEBI" id="CHEBI:30616"/>
        <dbReference type="ChEBI" id="CHEBI:43474"/>
        <dbReference type="ChEBI" id="CHEBI:57416"/>
        <dbReference type="ChEBI" id="CHEBI:57822"/>
        <dbReference type="ChEBI" id="CHEBI:456216"/>
        <dbReference type="EC" id="6.3.2.4"/>
    </reaction>
</comment>
<keyword evidence="5 16" id="KW-0963">Cytoplasm</keyword>
<feature type="active site" evidence="17">
    <location>
        <position position="148"/>
    </location>
</feature>
<evidence type="ECO:0000256" key="1">
    <source>
        <dbReference type="ARBA" id="ARBA00001936"/>
    </source>
</evidence>
<dbReference type="EC" id="6.3.2.4" evidence="4 16"/>
<keyword evidence="10 18" id="KW-0460">Magnesium</keyword>
<dbReference type="InterPro" id="IPR011761">
    <property type="entry name" value="ATP-grasp"/>
</dbReference>
<dbReference type="InterPro" id="IPR016185">
    <property type="entry name" value="PreATP-grasp_dom_sf"/>
</dbReference>
<dbReference type="SUPFAM" id="SSF52440">
    <property type="entry name" value="PreATP-grasp domain"/>
    <property type="match status" value="1"/>
</dbReference>
<protein>
    <recommendedName>
        <fullName evidence="4 16">D-alanine--D-alanine ligase</fullName>
        <ecNumber evidence="4 16">6.3.2.4</ecNumber>
    </recommendedName>
    <alternativeName>
        <fullName evidence="16">D-Ala-D-Ala ligase</fullName>
    </alternativeName>
    <alternativeName>
        <fullName evidence="16">D-alanylalanine synthetase</fullName>
    </alternativeName>
</protein>
<dbReference type="Gene3D" id="3.30.1490.20">
    <property type="entry name" value="ATP-grasp fold, A domain"/>
    <property type="match status" value="1"/>
</dbReference>
<evidence type="ECO:0000256" key="12">
    <source>
        <dbReference type="ARBA" id="ARBA00022984"/>
    </source>
</evidence>
<dbReference type="NCBIfam" id="TIGR01205">
    <property type="entry name" value="D_ala_D_alaTIGR"/>
    <property type="match status" value="1"/>
</dbReference>
<evidence type="ECO:0000259" key="20">
    <source>
        <dbReference type="PROSITE" id="PS50975"/>
    </source>
</evidence>
<evidence type="ECO:0000256" key="14">
    <source>
        <dbReference type="ARBA" id="ARBA00023316"/>
    </source>
</evidence>
<reference evidence="21" key="1">
    <citation type="journal article" date="2020" name="mSystems">
        <title>Genome- and Community-Level Interaction Insights into Carbon Utilization and Element Cycling Functions of Hydrothermarchaeota in Hydrothermal Sediment.</title>
        <authorList>
            <person name="Zhou Z."/>
            <person name="Liu Y."/>
            <person name="Xu W."/>
            <person name="Pan J."/>
            <person name="Luo Z.H."/>
            <person name="Li M."/>
        </authorList>
    </citation>
    <scope>NUCLEOTIDE SEQUENCE [LARGE SCALE GENOMIC DNA]</scope>
    <source>
        <strain evidence="21">SpSt-81</strain>
    </source>
</reference>
<comment type="caution">
    <text evidence="21">The sequence shown here is derived from an EMBL/GenBank/DDBJ whole genome shotgun (WGS) entry which is preliminary data.</text>
</comment>
<name>A0A7C3MHZ6_DICTH</name>
<keyword evidence="9 19" id="KW-0067">ATP-binding</keyword>
<dbReference type="GO" id="GO:0009252">
    <property type="term" value="P:peptidoglycan biosynthetic process"/>
    <property type="evidence" value="ECO:0007669"/>
    <property type="project" value="UniProtKB-UniRule"/>
</dbReference>
<organism evidence="21">
    <name type="scientific">Dictyoglomus thermophilum</name>
    <dbReference type="NCBI Taxonomy" id="14"/>
    <lineage>
        <taxon>Bacteria</taxon>
        <taxon>Pseudomonadati</taxon>
        <taxon>Dictyoglomota</taxon>
        <taxon>Dictyoglomia</taxon>
        <taxon>Dictyoglomales</taxon>
        <taxon>Dictyoglomaceae</taxon>
        <taxon>Dictyoglomus</taxon>
    </lineage>
</organism>
<comment type="similarity">
    <text evidence="3 16">Belongs to the D-alanine--D-alanine ligase family.</text>
</comment>
<dbReference type="Gene3D" id="3.40.50.20">
    <property type="match status" value="1"/>
</dbReference>
<dbReference type="PIRSF" id="PIRSF039102">
    <property type="entry name" value="Ddl/VanB"/>
    <property type="match status" value="1"/>
</dbReference>
<dbReference type="GO" id="GO:0071555">
    <property type="term" value="P:cell wall organization"/>
    <property type="evidence" value="ECO:0007669"/>
    <property type="project" value="UniProtKB-KW"/>
</dbReference>
<dbReference type="GO" id="GO:0008716">
    <property type="term" value="F:D-alanine-D-alanine ligase activity"/>
    <property type="evidence" value="ECO:0007669"/>
    <property type="project" value="UniProtKB-UniRule"/>
</dbReference>
<dbReference type="PROSITE" id="PS00843">
    <property type="entry name" value="DALA_DALA_LIGASE_1"/>
    <property type="match status" value="1"/>
</dbReference>
<keyword evidence="11 16" id="KW-0133">Cell shape</keyword>
<comment type="pathway">
    <text evidence="16">Cell wall biogenesis; peptidoglycan biosynthesis.</text>
</comment>
<proteinExistence type="inferred from homology"/>
<comment type="function">
    <text evidence="16">Cell wall formation.</text>
</comment>
<dbReference type="AlphaFoldDB" id="A0A7C3MHZ6"/>
<evidence type="ECO:0000256" key="6">
    <source>
        <dbReference type="ARBA" id="ARBA00022598"/>
    </source>
</evidence>
<evidence type="ECO:0000256" key="13">
    <source>
        <dbReference type="ARBA" id="ARBA00023211"/>
    </source>
</evidence>
<dbReference type="FunFam" id="3.30.470.20:FF:000008">
    <property type="entry name" value="D-alanine--D-alanine ligase"/>
    <property type="match status" value="1"/>
</dbReference>
<keyword evidence="8 19" id="KW-0547">Nucleotide-binding</keyword>
<dbReference type="InterPro" id="IPR000291">
    <property type="entry name" value="D-Ala_lig_Van_CS"/>
</dbReference>
<dbReference type="UniPathway" id="UPA00219"/>
<comment type="cofactor">
    <cofactor evidence="1">
        <name>Mn(2+)</name>
        <dbReference type="ChEBI" id="CHEBI:29035"/>
    </cofactor>
</comment>
<feature type="binding site" evidence="18">
    <location>
        <position position="272"/>
    </location>
    <ligand>
        <name>Mg(2+)</name>
        <dbReference type="ChEBI" id="CHEBI:18420"/>
        <label>2</label>
    </ligand>
</feature>
<evidence type="ECO:0000256" key="7">
    <source>
        <dbReference type="ARBA" id="ARBA00022723"/>
    </source>
</evidence>
<feature type="binding site" evidence="18">
    <location>
        <position position="258"/>
    </location>
    <ligand>
        <name>Mg(2+)</name>
        <dbReference type="ChEBI" id="CHEBI:18420"/>
        <label>1</label>
    </ligand>
</feature>
<feature type="binding site" evidence="18">
    <location>
        <position position="274"/>
    </location>
    <ligand>
        <name>Mg(2+)</name>
        <dbReference type="ChEBI" id="CHEBI:18420"/>
        <label>2</label>
    </ligand>
</feature>
<evidence type="ECO:0000313" key="21">
    <source>
        <dbReference type="EMBL" id="HFX13570.1"/>
    </source>
</evidence>
<accession>A0A7C3MHZ6</accession>
<dbReference type="PANTHER" id="PTHR23132">
    <property type="entry name" value="D-ALANINE--D-ALANINE LIGASE"/>
    <property type="match status" value="1"/>
</dbReference>
<feature type="active site" evidence="17">
    <location>
        <position position="13"/>
    </location>
</feature>
<dbReference type="NCBIfam" id="NF002378">
    <property type="entry name" value="PRK01372.1"/>
    <property type="match status" value="1"/>
</dbReference>
<evidence type="ECO:0000256" key="4">
    <source>
        <dbReference type="ARBA" id="ARBA00012216"/>
    </source>
</evidence>
<dbReference type="Pfam" id="PF07478">
    <property type="entry name" value="Dala_Dala_lig_C"/>
    <property type="match status" value="1"/>
</dbReference>
<evidence type="ECO:0000256" key="3">
    <source>
        <dbReference type="ARBA" id="ARBA00010871"/>
    </source>
</evidence>
<dbReference type="PANTHER" id="PTHR23132:SF23">
    <property type="entry name" value="D-ALANINE--D-ALANINE LIGASE B"/>
    <property type="match status" value="1"/>
</dbReference>
<dbReference type="InterPro" id="IPR011095">
    <property type="entry name" value="Dala_Dala_lig_C"/>
</dbReference>
<evidence type="ECO:0000256" key="5">
    <source>
        <dbReference type="ARBA" id="ARBA00022490"/>
    </source>
</evidence>